<feature type="transmembrane region" description="Helical" evidence="1">
    <location>
        <begin position="67"/>
        <end position="89"/>
    </location>
</feature>
<protein>
    <submittedName>
        <fullName evidence="2">ABC transporter permease</fullName>
    </submittedName>
</protein>
<comment type="caution">
    <text evidence="2">The sequence shown here is derived from an EMBL/GenBank/DDBJ whole genome shotgun (WGS) entry which is preliminary data.</text>
</comment>
<keyword evidence="1" id="KW-0812">Transmembrane</keyword>
<dbReference type="PANTHER" id="PTHR36832:SF2">
    <property type="entry name" value="INTEGRAL MEMBRANE PROTEIN"/>
    <property type="match status" value="1"/>
</dbReference>
<name>A0A8J3C948_9PSEU</name>
<dbReference type="EMBL" id="BMMK01000014">
    <property type="protein sequence ID" value="GGM59125.1"/>
    <property type="molecule type" value="Genomic_DNA"/>
</dbReference>
<sequence>MRADPWGLINRAHCYPRLVLAGFRRYSAYRAAMLAGLSTNVVFGLMRVGLLLAVIGERPRVAGYDAAAAVTYVWLGQGMIATVSMWSGFHVAERVRSGDIAIDLGRPWDFQLAELAGDLGRFGYHLVTRMVPPVAFGVLFFPFRWPQRLSTWGWFAVSLLLAVMVSFGIRYLLNLSAFWLVESRGLISIYGVASGLLAGLVIPLHFFPEGIRTILWWTPFPALMQDSLDVFVERGSPLPAVGHQLLWAVLLLLAGRLVQRSAERKLVVQGG</sequence>
<dbReference type="Pfam" id="PF06182">
    <property type="entry name" value="ABC2_membrane_6"/>
    <property type="match status" value="1"/>
</dbReference>
<organism evidence="2 3">
    <name type="scientific">Longimycelium tulufanense</name>
    <dbReference type="NCBI Taxonomy" id="907463"/>
    <lineage>
        <taxon>Bacteria</taxon>
        <taxon>Bacillati</taxon>
        <taxon>Actinomycetota</taxon>
        <taxon>Actinomycetes</taxon>
        <taxon>Pseudonocardiales</taxon>
        <taxon>Pseudonocardiaceae</taxon>
        <taxon>Longimycelium</taxon>
    </lineage>
</organism>
<keyword evidence="1" id="KW-0472">Membrane</keyword>
<feature type="transmembrane region" description="Helical" evidence="1">
    <location>
        <begin position="151"/>
        <end position="173"/>
    </location>
</feature>
<dbReference type="RefSeq" id="WP_229686438.1">
    <property type="nucleotide sequence ID" value="NZ_BMMK01000014.1"/>
</dbReference>
<feature type="transmembrane region" description="Helical" evidence="1">
    <location>
        <begin position="185"/>
        <end position="207"/>
    </location>
</feature>
<reference evidence="2" key="1">
    <citation type="journal article" date="2014" name="Int. J. Syst. Evol. Microbiol.">
        <title>Complete genome sequence of Corynebacterium casei LMG S-19264T (=DSM 44701T), isolated from a smear-ripened cheese.</title>
        <authorList>
            <consortium name="US DOE Joint Genome Institute (JGI-PGF)"/>
            <person name="Walter F."/>
            <person name="Albersmeier A."/>
            <person name="Kalinowski J."/>
            <person name="Ruckert C."/>
        </authorList>
    </citation>
    <scope>NUCLEOTIDE SEQUENCE</scope>
    <source>
        <strain evidence="2">CGMCC 4.5737</strain>
    </source>
</reference>
<gene>
    <name evidence="2" type="ORF">GCM10012275_32890</name>
</gene>
<feature type="transmembrane region" description="Helical" evidence="1">
    <location>
        <begin position="240"/>
        <end position="258"/>
    </location>
</feature>
<keyword evidence="3" id="KW-1185">Reference proteome</keyword>
<dbReference type="PANTHER" id="PTHR36832">
    <property type="entry name" value="SLR1174 PROTEIN-RELATED"/>
    <property type="match status" value="1"/>
</dbReference>
<feature type="transmembrane region" description="Helical" evidence="1">
    <location>
        <begin position="31"/>
        <end position="55"/>
    </location>
</feature>
<evidence type="ECO:0000256" key="1">
    <source>
        <dbReference type="SAM" id="Phobius"/>
    </source>
</evidence>
<feature type="transmembrane region" description="Helical" evidence="1">
    <location>
        <begin position="126"/>
        <end position="145"/>
    </location>
</feature>
<accession>A0A8J3C948</accession>
<reference evidence="2" key="2">
    <citation type="submission" date="2020-09" db="EMBL/GenBank/DDBJ databases">
        <authorList>
            <person name="Sun Q."/>
            <person name="Zhou Y."/>
        </authorList>
    </citation>
    <scope>NUCLEOTIDE SEQUENCE</scope>
    <source>
        <strain evidence="2">CGMCC 4.5737</strain>
    </source>
</reference>
<dbReference type="AlphaFoldDB" id="A0A8J3C948"/>
<evidence type="ECO:0000313" key="2">
    <source>
        <dbReference type="EMBL" id="GGM59125.1"/>
    </source>
</evidence>
<dbReference type="InterPro" id="IPR010390">
    <property type="entry name" value="ABC-2_transporter-like"/>
</dbReference>
<dbReference type="Proteomes" id="UP000637578">
    <property type="component" value="Unassembled WGS sequence"/>
</dbReference>
<evidence type="ECO:0000313" key="3">
    <source>
        <dbReference type="Proteomes" id="UP000637578"/>
    </source>
</evidence>
<keyword evidence="1" id="KW-1133">Transmembrane helix</keyword>
<proteinExistence type="predicted"/>